<evidence type="ECO:0000256" key="1">
    <source>
        <dbReference type="ARBA" id="ARBA00001946"/>
    </source>
</evidence>
<dbReference type="PANTHER" id="PTHR43046:SF12">
    <property type="entry name" value="GDP-MANNOSE MANNOSYL HYDROLASE"/>
    <property type="match status" value="1"/>
</dbReference>
<dbReference type="SUPFAM" id="SSF55811">
    <property type="entry name" value="Nudix"/>
    <property type="match status" value="1"/>
</dbReference>
<keyword evidence="3 5" id="KW-0378">Hydrolase</keyword>
<dbReference type="PANTHER" id="PTHR43046">
    <property type="entry name" value="GDP-MANNOSE MANNOSYL HYDROLASE"/>
    <property type="match status" value="1"/>
</dbReference>
<dbReference type="InterPro" id="IPR020476">
    <property type="entry name" value="Nudix_hydrolase"/>
</dbReference>
<proteinExistence type="inferred from homology"/>
<organism evidence="7">
    <name type="scientific">Streptomyces sp. NBC_01401</name>
    <dbReference type="NCBI Taxonomy" id="2903854"/>
    <lineage>
        <taxon>Bacteria</taxon>
        <taxon>Bacillati</taxon>
        <taxon>Actinomycetota</taxon>
        <taxon>Actinomycetes</taxon>
        <taxon>Kitasatosporales</taxon>
        <taxon>Streptomycetaceae</taxon>
        <taxon>Streptomyces</taxon>
    </lineage>
</organism>
<dbReference type="Pfam" id="PF00293">
    <property type="entry name" value="NUDIX"/>
    <property type="match status" value="1"/>
</dbReference>
<keyword evidence="4" id="KW-0460">Magnesium</keyword>
<gene>
    <name evidence="7" type="ORF">OG626_35550</name>
</gene>
<dbReference type="Gene3D" id="3.90.79.10">
    <property type="entry name" value="Nucleoside Triphosphate Pyrophosphohydrolase"/>
    <property type="match status" value="1"/>
</dbReference>
<dbReference type="GO" id="GO:0016787">
    <property type="term" value="F:hydrolase activity"/>
    <property type="evidence" value="ECO:0007669"/>
    <property type="project" value="UniProtKB-KW"/>
</dbReference>
<comment type="cofactor">
    <cofactor evidence="1">
        <name>Mg(2+)</name>
        <dbReference type="ChEBI" id="CHEBI:18420"/>
    </cofactor>
</comment>
<dbReference type="CDD" id="cd18876">
    <property type="entry name" value="NUDIX_Hydrolase"/>
    <property type="match status" value="1"/>
</dbReference>
<dbReference type="InterPro" id="IPR020084">
    <property type="entry name" value="NUDIX_hydrolase_CS"/>
</dbReference>
<sequence>MDVQSSPEEYERTLPRKRVAAGVLFFDLEGRVLLVDPVYKPLWEIPGGAVERDESPRAGAAREVNEELGLEWAPGRLLGVDWRGPRTGRSESLAYVFDGGVLSEDRLAEIRLQPEELGAMEFVAINQIRERLVERLAVRVEACVRAREKGLTVYLEYGVPV</sequence>
<evidence type="ECO:0000259" key="6">
    <source>
        <dbReference type="PROSITE" id="PS51462"/>
    </source>
</evidence>
<dbReference type="InterPro" id="IPR000086">
    <property type="entry name" value="NUDIX_hydrolase_dom"/>
</dbReference>
<evidence type="ECO:0000256" key="5">
    <source>
        <dbReference type="RuleBase" id="RU003476"/>
    </source>
</evidence>
<dbReference type="PRINTS" id="PR00502">
    <property type="entry name" value="NUDIXFAMILY"/>
</dbReference>
<evidence type="ECO:0000256" key="4">
    <source>
        <dbReference type="ARBA" id="ARBA00022842"/>
    </source>
</evidence>
<dbReference type="EMBL" id="CP109535">
    <property type="protein sequence ID" value="WTY99848.1"/>
    <property type="molecule type" value="Genomic_DNA"/>
</dbReference>
<feature type="domain" description="Nudix hydrolase" evidence="6">
    <location>
        <begin position="15"/>
        <end position="145"/>
    </location>
</feature>
<name>A0AAU3H752_9ACTN</name>
<evidence type="ECO:0000256" key="3">
    <source>
        <dbReference type="ARBA" id="ARBA00022801"/>
    </source>
</evidence>
<evidence type="ECO:0000313" key="7">
    <source>
        <dbReference type="EMBL" id="WTY99848.1"/>
    </source>
</evidence>
<dbReference type="InterPro" id="IPR015797">
    <property type="entry name" value="NUDIX_hydrolase-like_dom_sf"/>
</dbReference>
<dbReference type="PROSITE" id="PS00893">
    <property type="entry name" value="NUDIX_BOX"/>
    <property type="match status" value="1"/>
</dbReference>
<accession>A0AAU3H752</accession>
<reference evidence="7" key="1">
    <citation type="submission" date="2022-10" db="EMBL/GenBank/DDBJ databases">
        <title>The complete genomes of actinobacterial strains from the NBC collection.</title>
        <authorList>
            <person name="Joergensen T.S."/>
            <person name="Alvarez Arevalo M."/>
            <person name="Sterndorff E.B."/>
            <person name="Faurdal D."/>
            <person name="Vuksanovic O."/>
            <person name="Mourched A.-S."/>
            <person name="Charusanti P."/>
            <person name="Shaw S."/>
            <person name="Blin K."/>
            <person name="Weber T."/>
        </authorList>
    </citation>
    <scope>NUCLEOTIDE SEQUENCE</scope>
    <source>
        <strain evidence="7">NBC_01401</strain>
    </source>
</reference>
<dbReference type="PROSITE" id="PS51462">
    <property type="entry name" value="NUDIX"/>
    <property type="match status" value="1"/>
</dbReference>
<protein>
    <submittedName>
        <fullName evidence="7">NUDIX hydrolase</fullName>
    </submittedName>
</protein>
<dbReference type="AlphaFoldDB" id="A0AAU3H752"/>
<comment type="similarity">
    <text evidence="2 5">Belongs to the Nudix hydrolase family.</text>
</comment>
<evidence type="ECO:0000256" key="2">
    <source>
        <dbReference type="ARBA" id="ARBA00005582"/>
    </source>
</evidence>